<dbReference type="SUPFAM" id="SSF103473">
    <property type="entry name" value="MFS general substrate transporter"/>
    <property type="match status" value="1"/>
</dbReference>
<dbReference type="AlphaFoldDB" id="A0A166AQN0"/>
<feature type="transmembrane region" description="Helical" evidence="9">
    <location>
        <begin position="296"/>
        <end position="321"/>
    </location>
</feature>
<keyword evidence="4" id="KW-1003">Cell membrane</keyword>
<feature type="transmembrane region" description="Helical" evidence="9">
    <location>
        <begin position="229"/>
        <end position="254"/>
    </location>
</feature>
<dbReference type="GO" id="GO:0005886">
    <property type="term" value="C:plasma membrane"/>
    <property type="evidence" value="ECO:0007669"/>
    <property type="project" value="UniProtKB-SubCell"/>
</dbReference>
<evidence type="ECO:0000256" key="7">
    <source>
        <dbReference type="ARBA" id="ARBA00022989"/>
    </source>
</evidence>
<name>A0A166AQN0_9HYPH</name>
<evidence type="ECO:0000256" key="3">
    <source>
        <dbReference type="ARBA" id="ARBA00022448"/>
    </source>
</evidence>
<feature type="transmembrane region" description="Helical" evidence="9">
    <location>
        <begin position="383"/>
        <end position="401"/>
    </location>
</feature>
<dbReference type="STRING" id="989403.SAMN05421798_105348"/>
<keyword evidence="8 9" id="KW-0472">Membrane</keyword>
<protein>
    <submittedName>
        <fullName evidence="11">Sugar efflux transporter A</fullName>
    </submittedName>
</protein>
<feature type="transmembrane region" description="Helical" evidence="9">
    <location>
        <begin position="355"/>
        <end position="377"/>
    </location>
</feature>
<dbReference type="EMBL" id="LMCB01000004">
    <property type="protein sequence ID" value="KZL21431.1"/>
    <property type="molecule type" value="Genomic_DNA"/>
</dbReference>
<dbReference type="Pfam" id="PF07690">
    <property type="entry name" value="MFS_1"/>
    <property type="match status" value="1"/>
</dbReference>
<feature type="transmembrane region" description="Helical" evidence="9">
    <location>
        <begin position="59"/>
        <end position="81"/>
    </location>
</feature>
<comment type="caution">
    <text evidence="11">The sequence shown here is derived from an EMBL/GenBank/DDBJ whole genome shotgun (WGS) entry which is preliminary data.</text>
</comment>
<evidence type="ECO:0000256" key="6">
    <source>
        <dbReference type="ARBA" id="ARBA00022692"/>
    </source>
</evidence>
<dbReference type="InterPro" id="IPR011701">
    <property type="entry name" value="MFS"/>
</dbReference>
<dbReference type="Gene3D" id="1.20.1250.20">
    <property type="entry name" value="MFS general substrate transporter like domains"/>
    <property type="match status" value="2"/>
</dbReference>
<feature type="transmembrane region" description="Helical" evidence="9">
    <location>
        <begin position="93"/>
        <end position="112"/>
    </location>
</feature>
<organism evidence="11 12">
    <name type="scientific">Pseudovibrio axinellae</name>
    <dbReference type="NCBI Taxonomy" id="989403"/>
    <lineage>
        <taxon>Bacteria</taxon>
        <taxon>Pseudomonadati</taxon>
        <taxon>Pseudomonadota</taxon>
        <taxon>Alphaproteobacteria</taxon>
        <taxon>Hyphomicrobiales</taxon>
        <taxon>Stappiaceae</taxon>
        <taxon>Pseudovibrio</taxon>
    </lineage>
</organism>
<keyword evidence="3" id="KW-0813">Transport</keyword>
<keyword evidence="12" id="KW-1185">Reference proteome</keyword>
<feature type="domain" description="Major facilitator superfamily (MFS) profile" evidence="10">
    <location>
        <begin position="228"/>
        <end position="412"/>
    </location>
</feature>
<keyword evidence="6 9" id="KW-0812">Transmembrane</keyword>
<feature type="transmembrane region" description="Helical" evidence="9">
    <location>
        <begin position="266"/>
        <end position="284"/>
    </location>
</feature>
<reference evidence="11 12" key="1">
    <citation type="journal article" date="2016" name="Front. Microbiol.">
        <title>Comparative Genomic Analysis Reveals a Diverse Repertoire of Genes Involved in Prokaryote-Eukaryote Interactions within the Pseudovibrio Genus.</title>
        <authorList>
            <person name="Romano S."/>
            <person name="Fernandez-Guerra A."/>
            <person name="Reen F.J."/>
            <person name="Glockner F.O."/>
            <person name="Crowley S.P."/>
            <person name="O'Sullivan O."/>
            <person name="Cotter P.D."/>
            <person name="Adams C."/>
            <person name="Dobson A.D."/>
            <person name="O'Gara F."/>
        </authorList>
    </citation>
    <scope>NUCLEOTIDE SEQUENCE [LARGE SCALE GENOMIC DNA]</scope>
    <source>
        <strain evidence="11 12">Ad2</strain>
    </source>
</reference>
<proteinExistence type="inferred from homology"/>
<feature type="transmembrane region" description="Helical" evidence="9">
    <location>
        <begin position="118"/>
        <end position="139"/>
    </location>
</feature>
<dbReference type="InterPro" id="IPR036259">
    <property type="entry name" value="MFS_trans_sf"/>
</dbReference>
<evidence type="ECO:0000313" key="11">
    <source>
        <dbReference type="EMBL" id="KZL21431.1"/>
    </source>
</evidence>
<dbReference type="PATRIC" id="fig|989403.3.peg.769"/>
<dbReference type="PANTHER" id="PTHR23535">
    <property type="entry name" value="SUGAR EFFLUX TRANSPORTER A-RELATED"/>
    <property type="match status" value="1"/>
</dbReference>
<evidence type="ECO:0000256" key="2">
    <source>
        <dbReference type="ARBA" id="ARBA00006523"/>
    </source>
</evidence>
<comment type="subcellular location">
    <subcellularLocation>
        <location evidence="1">Cell membrane</location>
        <topology evidence="1">Multi-pass membrane protein</topology>
    </subcellularLocation>
</comment>
<evidence type="ECO:0000256" key="1">
    <source>
        <dbReference type="ARBA" id="ARBA00004651"/>
    </source>
</evidence>
<evidence type="ECO:0000259" key="10">
    <source>
        <dbReference type="PROSITE" id="PS50850"/>
    </source>
</evidence>
<dbReference type="InterPro" id="IPR020846">
    <property type="entry name" value="MFS_dom"/>
</dbReference>
<feature type="transmembrane region" description="Helical" evidence="9">
    <location>
        <begin position="327"/>
        <end position="346"/>
    </location>
</feature>
<feature type="transmembrane region" description="Helical" evidence="9">
    <location>
        <begin position="28"/>
        <end position="53"/>
    </location>
</feature>
<evidence type="ECO:0000313" key="12">
    <source>
        <dbReference type="Proteomes" id="UP000076577"/>
    </source>
</evidence>
<keyword evidence="7 9" id="KW-1133">Transmembrane helix</keyword>
<keyword evidence="5" id="KW-0762">Sugar transport</keyword>
<comment type="similarity">
    <text evidence="2">Belongs to the major facilitator superfamily. Set transporter family.</text>
</comment>
<sequence>MAFIPDLGVEFYLTSVSSELQRLDKHPIYFFAIMFFGAFSIAFVIPLLSTYIIEEMQQPAWNLALVFGGFSLVSLFTNRIFGGLIDNGRPVKSLLLINICAFTAHALIQMAVPSLFTLIVFGIPLLGIGTGALSTMYSTGRLFAEQTGRNPSTFNLHMRLCLSLGWVFGPPAAFLLYSSFSFFEIHSSAFVSALIWLTLCLLFIPAALKTHIKRQLAKAGESDAVPAMLLIACIPVFALSAANSIFMSAGPVFLLSELALPPSTPGWAFGVKCLSEVLIIYFAAKPTARLGERNMMVLSSLGALLFFATITSATSVGQVLLLCIIEGMYYGICASIGITFIQNYALHKPGVATSYFINAVFTGGLAGNILTGVIASYTSFQNTILSSLILALLATSVLLIIKPPASQKMAAT</sequence>
<gene>
    <name evidence="11" type="primary">sotA</name>
    <name evidence="11" type="ORF">PsAD2_00725</name>
</gene>
<evidence type="ECO:0000256" key="5">
    <source>
        <dbReference type="ARBA" id="ARBA00022597"/>
    </source>
</evidence>
<dbReference type="PROSITE" id="PS50850">
    <property type="entry name" value="MFS"/>
    <property type="match status" value="1"/>
</dbReference>
<feature type="transmembrane region" description="Helical" evidence="9">
    <location>
        <begin position="189"/>
        <end position="208"/>
    </location>
</feature>
<dbReference type="Proteomes" id="UP000076577">
    <property type="component" value="Unassembled WGS sequence"/>
</dbReference>
<dbReference type="PANTHER" id="PTHR23535:SF2">
    <property type="entry name" value="SUGAR EFFLUX TRANSPORTER A-RELATED"/>
    <property type="match status" value="1"/>
</dbReference>
<dbReference type="GO" id="GO:0022857">
    <property type="term" value="F:transmembrane transporter activity"/>
    <property type="evidence" value="ECO:0007669"/>
    <property type="project" value="InterPro"/>
</dbReference>
<feature type="transmembrane region" description="Helical" evidence="9">
    <location>
        <begin position="160"/>
        <end position="183"/>
    </location>
</feature>
<accession>A0A166AQN0</accession>
<evidence type="ECO:0000256" key="4">
    <source>
        <dbReference type="ARBA" id="ARBA00022475"/>
    </source>
</evidence>
<evidence type="ECO:0000256" key="8">
    <source>
        <dbReference type="ARBA" id="ARBA00023136"/>
    </source>
</evidence>
<evidence type="ECO:0000256" key="9">
    <source>
        <dbReference type="SAM" id="Phobius"/>
    </source>
</evidence>